<organism evidence="1 2">
    <name type="scientific">Paramecium primaurelia</name>
    <dbReference type="NCBI Taxonomy" id="5886"/>
    <lineage>
        <taxon>Eukaryota</taxon>
        <taxon>Sar</taxon>
        <taxon>Alveolata</taxon>
        <taxon>Ciliophora</taxon>
        <taxon>Intramacronucleata</taxon>
        <taxon>Oligohymenophorea</taxon>
        <taxon>Peniculida</taxon>
        <taxon>Parameciidae</taxon>
        <taxon>Paramecium</taxon>
    </lineage>
</organism>
<dbReference type="Proteomes" id="UP000688137">
    <property type="component" value="Unassembled WGS sequence"/>
</dbReference>
<keyword evidence="2" id="KW-1185">Reference proteome</keyword>
<accession>A0A8S1QQS5</accession>
<sequence length="161" mass="18515">MNSNSGLNCDRALDFTTLENKGVGQQIAPEKMQSRPNEEHRWGEVIKTSLSKIDSRDHKLLVIQTLFSEKGVDLNLSEFSLGEMEGIPMYIQHSLNMKQLTGLIQEVRFIAQKTGSFLGIIRKLRNVENVQIQKSQIKNFLIYQLKIMEEISDMMKKQECI</sequence>
<gene>
    <name evidence="1" type="ORF">PPRIM_AZ9-3.1.T1900014</name>
</gene>
<proteinExistence type="predicted"/>
<dbReference type="AlphaFoldDB" id="A0A8S1QQS5"/>
<comment type="caution">
    <text evidence="1">The sequence shown here is derived from an EMBL/GenBank/DDBJ whole genome shotgun (WGS) entry which is preliminary data.</text>
</comment>
<dbReference type="EMBL" id="CAJJDM010000199">
    <property type="protein sequence ID" value="CAD8117175.1"/>
    <property type="molecule type" value="Genomic_DNA"/>
</dbReference>
<name>A0A8S1QQS5_PARPR</name>
<protein>
    <submittedName>
        <fullName evidence="1">Uncharacterized protein</fullName>
    </submittedName>
</protein>
<evidence type="ECO:0000313" key="2">
    <source>
        <dbReference type="Proteomes" id="UP000688137"/>
    </source>
</evidence>
<evidence type="ECO:0000313" key="1">
    <source>
        <dbReference type="EMBL" id="CAD8117175.1"/>
    </source>
</evidence>
<reference evidence="1" key="1">
    <citation type="submission" date="2021-01" db="EMBL/GenBank/DDBJ databases">
        <authorList>
            <consortium name="Genoscope - CEA"/>
            <person name="William W."/>
        </authorList>
    </citation>
    <scope>NUCLEOTIDE SEQUENCE</scope>
</reference>